<reference evidence="1 2" key="2">
    <citation type="journal article" date="2016" name="Genome Announc.">
        <title>Genome Sequence of a Gram-Positive Diazotroph, Paenibacillus durus Type Strain ATCC 35681.</title>
        <authorList>
            <person name="Halim M.A."/>
            <person name="Rahman A.Y."/>
            <person name="Sim K.S."/>
            <person name="Yam H.C."/>
            <person name="Rahim A.A."/>
            <person name="Ghazali A.H."/>
            <person name="Najimudin N."/>
        </authorList>
    </citation>
    <scope>NUCLEOTIDE SEQUENCE [LARGE SCALE GENOMIC DNA]</scope>
    <source>
        <strain evidence="1 2">ATCC 35681</strain>
    </source>
</reference>
<organism evidence="1 2">
    <name type="scientific">Paenibacillus durus ATCC 35681</name>
    <dbReference type="NCBI Taxonomy" id="1333534"/>
    <lineage>
        <taxon>Bacteria</taxon>
        <taxon>Bacillati</taxon>
        <taxon>Bacillota</taxon>
        <taxon>Bacilli</taxon>
        <taxon>Bacillales</taxon>
        <taxon>Paenibacillaceae</taxon>
        <taxon>Paenibacillus</taxon>
    </lineage>
</organism>
<name>A0A0F7FA92_PAEDU</name>
<dbReference type="EMBL" id="CP011114">
    <property type="protein sequence ID" value="AKG35514.1"/>
    <property type="molecule type" value="Genomic_DNA"/>
</dbReference>
<proteinExistence type="predicted"/>
<evidence type="ECO:0008006" key="3">
    <source>
        <dbReference type="Google" id="ProtNLM"/>
    </source>
</evidence>
<dbReference type="RefSeq" id="WP_025697593.1">
    <property type="nucleotide sequence ID" value="NZ_ASQQ01000527.1"/>
</dbReference>
<sequence length="84" mass="9616">MSFFKRILRLFADGERTLVCNTFNQTSYFRAKSILDAEGIRHRSRISGSTGAADRRVKIGGKIPVQYEIFVRKEDEAHALKALR</sequence>
<protein>
    <recommendedName>
        <fullName evidence="3">DUF2007 domain-containing protein</fullName>
    </recommendedName>
</protein>
<dbReference type="Proteomes" id="UP000034189">
    <property type="component" value="Chromosome"/>
</dbReference>
<evidence type="ECO:0000313" key="2">
    <source>
        <dbReference type="Proteomes" id="UP000034189"/>
    </source>
</evidence>
<reference evidence="1 2" key="1">
    <citation type="submission" date="2015-03" db="EMBL/GenBank/DDBJ databases">
        <authorList>
            <person name="Abdul Halim M."/>
        </authorList>
    </citation>
    <scope>NUCLEOTIDE SEQUENCE [LARGE SCALE GENOMIC DNA]</scope>
    <source>
        <strain evidence="1 2">ATCC 35681</strain>
    </source>
</reference>
<dbReference type="HOGENOM" id="CLU_2480446_0_0_9"/>
<dbReference type="OrthoDB" id="2942794at2"/>
<accession>A0A0F7FA92</accession>
<gene>
    <name evidence="1" type="ORF">VK70_13800</name>
</gene>
<evidence type="ECO:0000313" key="1">
    <source>
        <dbReference type="EMBL" id="AKG35514.1"/>
    </source>
</evidence>
<dbReference type="AlphaFoldDB" id="A0A0F7FA92"/>
<dbReference type="PATRIC" id="fig|1333534.5.peg.3035"/>